<proteinExistence type="predicted"/>
<sequence length="317" mass="35024">MVLEEKIITFMKKELQRFKQILSPDCQENFEMKAEDEGKAREGVLKVALHFLCKMEQQDLADKLNENELNVVCQNDLKRNLKNKLLKSDAAEKACAYLTSVLGRNPLVLTELDLSEKIPGDLGVKQFCALLEDSHCTLKKLKLRSCSITEEGCAALTSALTLNPSYLIELHLNDNELGDSGVKQISALLRNPDCKLQKLGLRSCSITEEGCAALTSALTSNPSHLIEMHLNDNKLGDSGVKQISALLRNPDCKLQTLDVFTQVQQQQVKPQRVSAAQPPAQAQNQALGMQPLPPQQPMKPAPLPQTDGEEGAEKHLH</sequence>
<feature type="compositionally biased region" description="Pro residues" evidence="3">
    <location>
        <begin position="291"/>
        <end position="303"/>
    </location>
</feature>
<dbReference type="SUPFAM" id="SSF52047">
    <property type="entry name" value="RNI-like"/>
    <property type="match status" value="1"/>
</dbReference>
<dbReference type="EMBL" id="JBHFQA010000024">
    <property type="protein sequence ID" value="KAL2077494.1"/>
    <property type="molecule type" value="Genomic_DNA"/>
</dbReference>
<dbReference type="Pfam" id="PF13516">
    <property type="entry name" value="LRR_6"/>
    <property type="match status" value="3"/>
</dbReference>
<gene>
    <name evidence="4" type="ORF">ACEWY4_026998</name>
</gene>
<keyword evidence="1" id="KW-0433">Leucine-rich repeat</keyword>
<evidence type="ECO:0000256" key="3">
    <source>
        <dbReference type="SAM" id="MobiDB-lite"/>
    </source>
</evidence>
<dbReference type="InterPro" id="IPR032675">
    <property type="entry name" value="LRR_dom_sf"/>
</dbReference>
<evidence type="ECO:0000313" key="5">
    <source>
        <dbReference type="Proteomes" id="UP001591681"/>
    </source>
</evidence>
<evidence type="ECO:0000256" key="1">
    <source>
        <dbReference type="ARBA" id="ARBA00022614"/>
    </source>
</evidence>
<dbReference type="Gene3D" id="3.80.10.10">
    <property type="entry name" value="Ribonuclease Inhibitor"/>
    <property type="match status" value="1"/>
</dbReference>
<dbReference type="SMART" id="SM00368">
    <property type="entry name" value="LRR_RI"/>
    <property type="match status" value="5"/>
</dbReference>
<feature type="region of interest" description="Disordered" evidence="3">
    <location>
        <begin position="270"/>
        <end position="317"/>
    </location>
</feature>
<keyword evidence="2" id="KW-0677">Repeat</keyword>
<dbReference type="PANTHER" id="PTHR24106">
    <property type="entry name" value="NACHT, LRR AND CARD DOMAINS-CONTAINING"/>
    <property type="match status" value="1"/>
</dbReference>
<evidence type="ECO:0000256" key="2">
    <source>
        <dbReference type="ARBA" id="ARBA00022737"/>
    </source>
</evidence>
<organism evidence="4 5">
    <name type="scientific">Coilia grayii</name>
    <name type="common">Gray's grenadier anchovy</name>
    <dbReference type="NCBI Taxonomy" id="363190"/>
    <lineage>
        <taxon>Eukaryota</taxon>
        <taxon>Metazoa</taxon>
        <taxon>Chordata</taxon>
        <taxon>Craniata</taxon>
        <taxon>Vertebrata</taxon>
        <taxon>Euteleostomi</taxon>
        <taxon>Actinopterygii</taxon>
        <taxon>Neopterygii</taxon>
        <taxon>Teleostei</taxon>
        <taxon>Clupei</taxon>
        <taxon>Clupeiformes</taxon>
        <taxon>Clupeoidei</taxon>
        <taxon>Engraulidae</taxon>
        <taxon>Coilinae</taxon>
        <taxon>Coilia</taxon>
    </lineage>
</organism>
<name>A0ABD1IRP3_9TELE</name>
<dbReference type="InterPro" id="IPR001611">
    <property type="entry name" value="Leu-rich_rpt"/>
</dbReference>
<feature type="compositionally biased region" description="Low complexity" evidence="3">
    <location>
        <begin position="275"/>
        <end position="290"/>
    </location>
</feature>
<dbReference type="Proteomes" id="UP001591681">
    <property type="component" value="Unassembled WGS sequence"/>
</dbReference>
<protein>
    <submittedName>
        <fullName evidence="4">Uncharacterized protein</fullName>
    </submittedName>
</protein>
<reference evidence="4 5" key="1">
    <citation type="submission" date="2024-09" db="EMBL/GenBank/DDBJ databases">
        <title>A chromosome-level genome assembly of Gray's grenadier anchovy, Coilia grayii.</title>
        <authorList>
            <person name="Fu Z."/>
        </authorList>
    </citation>
    <scope>NUCLEOTIDE SEQUENCE [LARGE SCALE GENOMIC DNA]</scope>
    <source>
        <strain evidence="4">G4</strain>
        <tissue evidence="4">Muscle</tissue>
    </source>
</reference>
<accession>A0ABD1IRP3</accession>
<dbReference type="AlphaFoldDB" id="A0ABD1IRP3"/>
<keyword evidence="5" id="KW-1185">Reference proteome</keyword>
<comment type="caution">
    <text evidence="4">The sequence shown here is derived from an EMBL/GenBank/DDBJ whole genome shotgun (WGS) entry which is preliminary data.</text>
</comment>
<dbReference type="InterPro" id="IPR051261">
    <property type="entry name" value="NLR"/>
</dbReference>
<evidence type="ECO:0000313" key="4">
    <source>
        <dbReference type="EMBL" id="KAL2077494.1"/>
    </source>
</evidence>